<evidence type="ECO:0000313" key="11">
    <source>
        <dbReference type="EMBL" id="EFX06487.1"/>
    </source>
</evidence>
<evidence type="ECO:0000313" key="12">
    <source>
        <dbReference type="Proteomes" id="UP000007796"/>
    </source>
</evidence>
<dbReference type="AlphaFoldDB" id="F0X6V6"/>
<evidence type="ECO:0000256" key="3">
    <source>
        <dbReference type="ARBA" id="ARBA00022692"/>
    </source>
</evidence>
<evidence type="ECO:0000256" key="9">
    <source>
        <dbReference type="ARBA" id="ARBA00035112"/>
    </source>
</evidence>
<dbReference type="HOGENOM" id="CLU_042941_4_1_1"/>
<dbReference type="OrthoDB" id="3687641at2759"/>
<evidence type="ECO:0000256" key="1">
    <source>
        <dbReference type="ARBA" id="ARBA00004167"/>
    </source>
</evidence>
<organism evidence="12">
    <name type="scientific">Grosmannia clavigera (strain kw1407 / UAMH 11150)</name>
    <name type="common">Blue stain fungus</name>
    <name type="synonym">Graphiocladiella clavigera</name>
    <dbReference type="NCBI Taxonomy" id="655863"/>
    <lineage>
        <taxon>Eukaryota</taxon>
        <taxon>Fungi</taxon>
        <taxon>Dikarya</taxon>
        <taxon>Ascomycota</taxon>
        <taxon>Pezizomycotina</taxon>
        <taxon>Sordariomycetes</taxon>
        <taxon>Sordariomycetidae</taxon>
        <taxon>Ophiostomatales</taxon>
        <taxon>Ophiostomataceae</taxon>
        <taxon>Leptographium</taxon>
    </lineage>
</organism>
<evidence type="ECO:0000256" key="6">
    <source>
        <dbReference type="ARBA" id="ARBA00023026"/>
    </source>
</evidence>
<protein>
    <recommendedName>
        <fullName evidence="13">Tat pathway signal sequence</fullName>
    </recommendedName>
</protein>
<dbReference type="GO" id="GO:0016491">
    <property type="term" value="F:oxidoreductase activity"/>
    <property type="evidence" value="ECO:0007669"/>
    <property type="project" value="UniProtKB-KW"/>
</dbReference>
<dbReference type="RefSeq" id="XP_014175969.1">
    <property type="nucleotide sequence ID" value="XM_014320494.1"/>
</dbReference>
<sequence>MAPSTEYHAVPISNEPVGEKNTFDVKQYAWNAGRWNLRLPTWQSWDGRLIVSHAVLSLLSLFLGIIIAASAVNRPEPQKTLPSSPIPSSVFSPRLPTVMRPDERYVGWSPFVNHNWKTLIRGLEDVWVLNPEQYGLEPGFRKVQDSDSEYQLYHISNLHQVHCLNIVRQAAFQDIHNITGFTADDIDLATVHIEHCVEYLRLSIMCGDNFTLEPGSPPGTPSSEAFDKWGNPLGWGITKNCVNWENLRYWQAVQLKASKGLM</sequence>
<reference evidence="11 12" key="1">
    <citation type="journal article" date="2011" name="Proc. Natl. Acad. Sci. U.S.A.">
        <title>Genome and transcriptome analyses of the mountain pine beetle-fungal symbiont Grosmannia clavigera, a lodgepole pine pathogen.</title>
        <authorList>
            <person name="DiGuistini S."/>
            <person name="Wang Y."/>
            <person name="Liao N.Y."/>
            <person name="Taylor G."/>
            <person name="Tanguay P."/>
            <person name="Feau N."/>
            <person name="Henrissat B."/>
            <person name="Chan S.K."/>
            <person name="Hesse-Orce U."/>
            <person name="Alamouti S.M."/>
            <person name="Tsui C.K.M."/>
            <person name="Docking R.T."/>
            <person name="Levasseur A."/>
            <person name="Haridas S."/>
            <person name="Robertson G."/>
            <person name="Birol I."/>
            <person name="Holt R.A."/>
            <person name="Marra M.A."/>
            <person name="Hamelin R.C."/>
            <person name="Hirst M."/>
            <person name="Jones S.J.M."/>
            <person name="Bohlmann J."/>
            <person name="Breuil C."/>
        </authorList>
    </citation>
    <scope>NUCLEOTIDE SEQUENCE [LARGE SCALE GENOMIC DNA]</scope>
    <source>
        <strain evidence="12">kw1407 / UAMH 11150</strain>
    </source>
</reference>
<comment type="pathway">
    <text evidence="2">Mycotoxin biosynthesis.</text>
</comment>
<dbReference type="STRING" id="655863.F0X6V6"/>
<proteinExistence type="inferred from homology"/>
<evidence type="ECO:0000256" key="7">
    <source>
        <dbReference type="ARBA" id="ARBA00023136"/>
    </source>
</evidence>
<dbReference type="EMBL" id="GL629729">
    <property type="protein sequence ID" value="EFX06487.1"/>
    <property type="molecule type" value="Genomic_DNA"/>
</dbReference>
<keyword evidence="6" id="KW-0843">Virulence</keyword>
<gene>
    <name evidence="11" type="ORF">CMQ_6808</name>
</gene>
<name>F0X6V6_GROCL</name>
<dbReference type="GeneID" id="25980282"/>
<dbReference type="InterPro" id="IPR021765">
    <property type="entry name" value="UstYa-like"/>
</dbReference>
<comment type="subcellular location">
    <subcellularLocation>
        <location evidence="1">Membrane</location>
        <topology evidence="1">Single-pass membrane protein</topology>
    </subcellularLocation>
</comment>
<dbReference type="PANTHER" id="PTHR33365:SF11">
    <property type="entry name" value="TAT PATHWAY SIGNAL SEQUENCE"/>
    <property type="match status" value="1"/>
</dbReference>
<evidence type="ECO:0008006" key="13">
    <source>
        <dbReference type="Google" id="ProtNLM"/>
    </source>
</evidence>
<dbReference type="Pfam" id="PF11807">
    <property type="entry name" value="UstYa"/>
    <property type="match status" value="1"/>
</dbReference>
<keyword evidence="4 10" id="KW-1133">Transmembrane helix</keyword>
<accession>F0X6V6</accession>
<feature type="transmembrane region" description="Helical" evidence="10">
    <location>
        <begin position="50"/>
        <end position="72"/>
    </location>
</feature>
<dbReference type="eggNOG" id="ENOG502SQBY">
    <property type="taxonomic scope" value="Eukaryota"/>
</dbReference>
<dbReference type="InParanoid" id="F0X6V6"/>
<evidence type="ECO:0000256" key="2">
    <source>
        <dbReference type="ARBA" id="ARBA00004685"/>
    </source>
</evidence>
<keyword evidence="7 10" id="KW-0472">Membrane</keyword>
<keyword evidence="5" id="KW-0560">Oxidoreductase</keyword>
<dbReference type="Proteomes" id="UP000007796">
    <property type="component" value="Unassembled WGS sequence"/>
</dbReference>
<keyword evidence="12" id="KW-1185">Reference proteome</keyword>
<dbReference type="GO" id="GO:0016020">
    <property type="term" value="C:membrane"/>
    <property type="evidence" value="ECO:0007669"/>
    <property type="project" value="UniProtKB-SubCell"/>
</dbReference>
<evidence type="ECO:0000256" key="5">
    <source>
        <dbReference type="ARBA" id="ARBA00023002"/>
    </source>
</evidence>
<dbReference type="GO" id="GO:0043386">
    <property type="term" value="P:mycotoxin biosynthetic process"/>
    <property type="evidence" value="ECO:0007669"/>
    <property type="project" value="InterPro"/>
</dbReference>
<evidence type="ECO:0000256" key="10">
    <source>
        <dbReference type="SAM" id="Phobius"/>
    </source>
</evidence>
<evidence type="ECO:0000256" key="4">
    <source>
        <dbReference type="ARBA" id="ARBA00022989"/>
    </source>
</evidence>
<dbReference type="PANTHER" id="PTHR33365">
    <property type="entry name" value="YALI0B05434P"/>
    <property type="match status" value="1"/>
</dbReference>
<evidence type="ECO:0000256" key="8">
    <source>
        <dbReference type="ARBA" id="ARBA00023180"/>
    </source>
</evidence>
<keyword evidence="8" id="KW-0325">Glycoprotein</keyword>
<comment type="similarity">
    <text evidence="9">Belongs to the ustYa family.</text>
</comment>
<keyword evidence="3 10" id="KW-0812">Transmembrane</keyword>